<dbReference type="Proteomes" id="UP001172082">
    <property type="component" value="Unassembled WGS sequence"/>
</dbReference>
<sequence>MIARIWYGWTAPENAEEYERLLLNEVLPSISQKSGSGYKGHQVLKKTSATEIEFMTIIYFDSIATIKQFVGEDYQTAHIPEPAGKLLSKYNKKVEHYEVKDMNGSIYPK</sequence>
<reference evidence="1" key="1">
    <citation type="submission" date="2023-06" db="EMBL/GenBank/DDBJ databases">
        <title>Genomic of Parafulvivirga corallium.</title>
        <authorList>
            <person name="Wang G."/>
        </authorList>
    </citation>
    <scope>NUCLEOTIDE SEQUENCE</scope>
    <source>
        <strain evidence="1">BMA10</strain>
    </source>
</reference>
<gene>
    <name evidence="1" type="ORF">QQ008_26545</name>
</gene>
<keyword evidence="2" id="KW-1185">Reference proteome</keyword>
<protein>
    <recommendedName>
        <fullName evidence="3">Antibiotic biosynthesis monooxygenase</fullName>
    </recommendedName>
</protein>
<evidence type="ECO:0000313" key="2">
    <source>
        <dbReference type="Proteomes" id="UP001172082"/>
    </source>
</evidence>
<evidence type="ECO:0000313" key="1">
    <source>
        <dbReference type="EMBL" id="MDN5204978.1"/>
    </source>
</evidence>
<evidence type="ECO:0008006" key="3">
    <source>
        <dbReference type="Google" id="ProtNLM"/>
    </source>
</evidence>
<name>A0ABT8KZG8_9BACT</name>
<organism evidence="1 2">
    <name type="scientific">Splendidivirga corallicola</name>
    <dbReference type="NCBI Taxonomy" id="3051826"/>
    <lineage>
        <taxon>Bacteria</taxon>
        <taxon>Pseudomonadati</taxon>
        <taxon>Bacteroidota</taxon>
        <taxon>Cytophagia</taxon>
        <taxon>Cytophagales</taxon>
        <taxon>Splendidivirgaceae</taxon>
        <taxon>Splendidivirga</taxon>
    </lineage>
</organism>
<dbReference type="SUPFAM" id="SSF54909">
    <property type="entry name" value="Dimeric alpha+beta barrel"/>
    <property type="match status" value="1"/>
</dbReference>
<dbReference type="RefSeq" id="WP_346755001.1">
    <property type="nucleotide sequence ID" value="NZ_JAUJEA010000014.1"/>
</dbReference>
<dbReference type="InterPro" id="IPR011008">
    <property type="entry name" value="Dimeric_a/b-barrel"/>
</dbReference>
<accession>A0ABT8KZG8</accession>
<comment type="caution">
    <text evidence="1">The sequence shown here is derived from an EMBL/GenBank/DDBJ whole genome shotgun (WGS) entry which is preliminary data.</text>
</comment>
<dbReference type="EMBL" id="JAUJEA010000014">
    <property type="protein sequence ID" value="MDN5204978.1"/>
    <property type="molecule type" value="Genomic_DNA"/>
</dbReference>
<proteinExistence type="predicted"/>